<dbReference type="Proteomes" id="UP001162483">
    <property type="component" value="Unassembled WGS sequence"/>
</dbReference>
<organism evidence="5 6">
    <name type="scientific">Staurois parvus</name>
    <dbReference type="NCBI Taxonomy" id="386267"/>
    <lineage>
        <taxon>Eukaryota</taxon>
        <taxon>Metazoa</taxon>
        <taxon>Chordata</taxon>
        <taxon>Craniata</taxon>
        <taxon>Vertebrata</taxon>
        <taxon>Euteleostomi</taxon>
        <taxon>Amphibia</taxon>
        <taxon>Batrachia</taxon>
        <taxon>Anura</taxon>
        <taxon>Neobatrachia</taxon>
        <taxon>Ranoidea</taxon>
        <taxon>Ranidae</taxon>
        <taxon>Staurois</taxon>
    </lineage>
</organism>
<dbReference type="InterPro" id="IPR043446">
    <property type="entry name" value="Neurabin-like"/>
</dbReference>
<gene>
    <name evidence="5" type="ORF">SPARVUS_LOCUS5487124</name>
</gene>
<proteinExistence type="predicted"/>
<sequence length="85" mass="10324">MSINLEHCVTEFTEHNINGEQLLQLDSSKLKALGVNSQDRMLIRKKIRDMRLTVEKLRKVNEKMEKQKERLRKREHEQQVRRARR</sequence>
<comment type="caution">
    <text evidence="5">The sequence shown here is derived from an EMBL/GenBank/DDBJ whole genome shotgun (WGS) entry which is preliminary data.</text>
</comment>
<evidence type="ECO:0000259" key="4">
    <source>
        <dbReference type="Pfam" id="PF07647"/>
    </source>
</evidence>
<dbReference type="PANTHER" id="PTHR16154:SF22">
    <property type="entry name" value="NEURABIN-1"/>
    <property type="match status" value="1"/>
</dbReference>
<evidence type="ECO:0000313" key="5">
    <source>
        <dbReference type="EMBL" id="CAI9561741.1"/>
    </source>
</evidence>
<evidence type="ECO:0000256" key="3">
    <source>
        <dbReference type="SAM" id="MobiDB-lite"/>
    </source>
</evidence>
<feature type="region of interest" description="Disordered" evidence="3">
    <location>
        <begin position="62"/>
        <end position="85"/>
    </location>
</feature>
<dbReference type="InterPro" id="IPR013761">
    <property type="entry name" value="SAM/pointed_sf"/>
</dbReference>
<protein>
    <recommendedName>
        <fullName evidence="4">SAM domain-containing protein</fullName>
    </recommendedName>
</protein>
<dbReference type="InterPro" id="IPR001660">
    <property type="entry name" value="SAM"/>
</dbReference>
<evidence type="ECO:0000256" key="1">
    <source>
        <dbReference type="ARBA" id="ARBA00022553"/>
    </source>
</evidence>
<accession>A0ABN9CQD1</accession>
<reference evidence="5" key="1">
    <citation type="submission" date="2023-05" db="EMBL/GenBank/DDBJ databases">
        <authorList>
            <person name="Stuckert A."/>
        </authorList>
    </citation>
    <scope>NUCLEOTIDE SEQUENCE</scope>
</reference>
<keyword evidence="1" id="KW-0597">Phosphoprotein</keyword>
<evidence type="ECO:0000313" key="6">
    <source>
        <dbReference type="Proteomes" id="UP001162483"/>
    </source>
</evidence>
<dbReference type="SUPFAM" id="SSF47769">
    <property type="entry name" value="SAM/Pointed domain"/>
    <property type="match status" value="1"/>
</dbReference>
<dbReference type="Gene3D" id="1.10.150.50">
    <property type="entry name" value="Transcription Factor, Ets-1"/>
    <property type="match status" value="1"/>
</dbReference>
<keyword evidence="6" id="KW-1185">Reference proteome</keyword>
<name>A0ABN9CQD1_9NEOB</name>
<evidence type="ECO:0000256" key="2">
    <source>
        <dbReference type="ARBA" id="ARBA00023054"/>
    </source>
</evidence>
<dbReference type="EMBL" id="CATNWA010011448">
    <property type="protein sequence ID" value="CAI9561741.1"/>
    <property type="molecule type" value="Genomic_DNA"/>
</dbReference>
<feature type="domain" description="SAM" evidence="4">
    <location>
        <begin position="2"/>
        <end position="51"/>
    </location>
</feature>
<feature type="non-terminal residue" evidence="5">
    <location>
        <position position="85"/>
    </location>
</feature>
<dbReference type="Pfam" id="PF07647">
    <property type="entry name" value="SAM_2"/>
    <property type="match status" value="1"/>
</dbReference>
<keyword evidence="2" id="KW-0175">Coiled coil</keyword>
<dbReference type="PANTHER" id="PTHR16154">
    <property type="entry name" value="NEURABIN"/>
    <property type="match status" value="1"/>
</dbReference>